<evidence type="ECO:0000313" key="7">
    <source>
        <dbReference type="EMBL" id="SHI34696.1"/>
    </source>
</evidence>
<feature type="transmembrane region" description="Helical" evidence="5">
    <location>
        <begin position="111"/>
        <end position="132"/>
    </location>
</feature>
<feature type="transmembrane region" description="Helical" evidence="5">
    <location>
        <begin position="24"/>
        <end position="47"/>
    </location>
</feature>
<evidence type="ECO:0000256" key="2">
    <source>
        <dbReference type="ARBA" id="ARBA00022692"/>
    </source>
</evidence>
<keyword evidence="4 5" id="KW-0472">Membrane</keyword>
<feature type="transmembrane region" description="Helical" evidence="5">
    <location>
        <begin position="59"/>
        <end position="75"/>
    </location>
</feature>
<dbReference type="OrthoDB" id="9814143at2"/>
<dbReference type="PANTHER" id="PTHR38480:SF1">
    <property type="entry name" value="SLR0254 PROTEIN"/>
    <property type="match status" value="1"/>
</dbReference>
<sequence>MASVAIISSQNVKIDFTLASVGERIFACIIDFIVMFGYIIVALFLFSQIEKFIPYERKTAFYILLALPIVFYTLISESVMQGQTLGKKALKIKVVKIDGYQATFPDYAMRWFARLVDVYVSSGIVGIASIITSANNQRLGDMAAGTTVISLKNRVNISHTIFENIAETYVPAFPQVVVLSDNDMRIIKNNFVKAQKNRDGKLMIKLSDKIQQTIGVQPDSKIFTHQSFIDRVIKDYNFVTGKEQ</sequence>
<evidence type="ECO:0000256" key="4">
    <source>
        <dbReference type="ARBA" id="ARBA00023136"/>
    </source>
</evidence>
<keyword evidence="3 5" id="KW-1133">Transmembrane helix</keyword>
<protein>
    <submittedName>
        <fullName evidence="7">Uncharacterized membrane protein YckC, RDD family</fullName>
    </submittedName>
</protein>
<dbReference type="Pfam" id="PF06271">
    <property type="entry name" value="RDD"/>
    <property type="match status" value="1"/>
</dbReference>
<dbReference type="RefSeq" id="WP_073177552.1">
    <property type="nucleotide sequence ID" value="NZ_FQYI01000001.1"/>
</dbReference>
<dbReference type="GO" id="GO:0016020">
    <property type="term" value="C:membrane"/>
    <property type="evidence" value="ECO:0007669"/>
    <property type="project" value="UniProtKB-SubCell"/>
</dbReference>
<evidence type="ECO:0000259" key="6">
    <source>
        <dbReference type="Pfam" id="PF06271"/>
    </source>
</evidence>
<gene>
    <name evidence="7" type="ORF">SAMN05443429_101257</name>
</gene>
<reference evidence="7 8" key="1">
    <citation type="submission" date="2016-11" db="EMBL/GenBank/DDBJ databases">
        <authorList>
            <person name="Jaros S."/>
            <person name="Januszkiewicz K."/>
            <person name="Wedrychowicz H."/>
        </authorList>
    </citation>
    <scope>NUCLEOTIDE SEQUENCE [LARGE SCALE GENOMIC DNA]</scope>
    <source>
        <strain evidence="7 8">DSM 25479</strain>
    </source>
</reference>
<name>A0A1M6ADS4_9FLAO</name>
<dbReference type="PANTHER" id="PTHR38480">
    <property type="entry name" value="SLR0254 PROTEIN"/>
    <property type="match status" value="1"/>
</dbReference>
<comment type="subcellular location">
    <subcellularLocation>
        <location evidence="1">Membrane</location>
        <topology evidence="1">Multi-pass membrane protein</topology>
    </subcellularLocation>
</comment>
<feature type="domain" description="RDD" evidence="6">
    <location>
        <begin position="18"/>
        <end position="145"/>
    </location>
</feature>
<evidence type="ECO:0000313" key="8">
    <source>
        <dbReference type="Proteomes" id="UP000184335"/>
    </source>
</evidence>
<evidence type="ECO:0000256" key="3">
    <source>
        <dbReference type="ARBA" id="ARBA00022989"/>
    </source>
</evidence>
<dbReference type="AlphaFoldDB" id="A0A1M6ADS4"/>
<keyword evidence="2 5" id="KW-0812">Transmembrane</keyword>
<dbReference type="EMBL" id="FQYI01000001">
    <property type="protein sequence ID" value="SHI34696.1"/>
    <property type="molecule type" value="Genomic_DNA"/>
</dbReference>
<dbReference type="STRING" id="1118202.SAMN05443429_101257"/>
<dbReference type="InterPro" id="IPR010432">
    <property type="entry name" value="RDD"/>
</dbReference>
<organism evidence="7 8">
    <name type="scientific">Cruoricaptor ignavus</name>
    <dbReference type="NCBI Taxonomy" id="1118202"/>
    <lineage>
        <taxon>Bacteria</taxon>
        <taxon>Pseudomonadati</taxon>
        <taxon>Bacteroidota</taxon>
        <taxon>Flavobacteriia</taxon>
        <taxon>Flavobacteriales</taxon>
        <taxon>Weeksellaceae</taxon>
        <taxon>Cruoricaptor</taxon>
    </lineage>
</organism>
<evidence type="ECO:0000256" key="5">
    <source>
        <dbReference type="SAM" id="Phobius"/>
    </source>
</evidence>
<evidence type="ECO:0000256" key="1">
    <source>
        <dbReference type="ARBA" id="ARBA00004141"/>
    </source>
</evidence>
<accession>A0A1M6ADS4</accession>
<proteinExistence type="predicted"/>
<dbReference type="Proteomes" id="UP000184335">
    <property type="component" value="Unassembled WGS sequence"/>
</dbReference>
<keyword evidence="8" id="KW-1185">Reference proteome</keyword>